<accession>A0A1G7SVL8</accession>
<feature type="transmembrane region" description="Helical" evidence="6">
    <location>
        <begin position="79"/>
        <end position="101"/>
    </location>
</feature>
<dbReference type="InterPro" id="IPR001851">
    <property type="entry name" value="ABC_transp_permease"/>
</dbReference>
<reference evidence="7 8" key="1">
    <citation type="submission" date="2016-10" db="EMBL/GenBank/DDBJ databases">
        <authorList>
            <person name="de Groot N.N."/>
        </authorList>
    </citation>
    <scope>NUCLEOTIDE SEQUENCE [LARGE SCALE GENOMIC DNA]</scope>
    <source>
        <strain evidence="7 8">LMG 25475</strain>
    </source>
</reference>
<dbReference type="AlphaFoldDB" id="A0A1G7SVL8"/>
<feature type="transmembrane region" description="Helical" evidence="6">
    <location>
        <begin position="29"/>
        <end position="49"/>
    </location>
</feature>
<dbReference type="OrthoDB" id="9804361at2"/>
<dbReference type="GO" id="GO:0015658">
    <property type="term" value="F:branched-chain amino acid transmembrane transporter activity"/>
    <property type="evidence" value="ECO:0007669"/>
    <property type="project" value="InterPro"/>
</dbReference>
<keyword evidence="2" id="KW-1003">Cell membrane</keyword>
<evidence type="ECO:0000256" key="4">
    <source>
        <dbReference type="ARBA" id="ARBA00022989"/>
    </source>
</evidence>
<feature type="transmembrane region" description="Helical" evidence="6">
    <location>
        <begin position="56"/>
        <end position="73"/>
    </location>
</feature>
<dbReference type="Proteomes" id="UP000243378">
    <property type="component" value="Unassembled WGS sequence"/>
</dbReference>
<evidence type="ECO:0000256" key="2">
    <source>
        <dbReference type="ARBA" id="ARBA00022475"/>
    </source>
</evidence>
<protein>
    <submittedName>
        <fullName evidence="7">Amino acid/amide ABC transporter membrane protein 2, HAAT family</fullName>
    </submittedName>
</protein>
<feature type="transmembrane region" description="Helical" evidence="6">
    <location>
        <begin position="243"/>
        <end position="265"/>
    </location>
</feature>
<dbReference type="CDD" id="cd06581">
    <property type="entry name" value="TM_PBP1_LivM_like"/>
    <property type="match status" value="1"/>
</dbReference>
<comment type="subcellular location">
    <subcellularLocation>
        <location evidence="1">Cell inner membrane</location>
        <topology evidence="1">Multi-pass membrane protein</topology>
    </subcellularLocation>
</comment>
<evidence type="ECO:0000256" key="3">
    <source>
        <dbReference type="ARBA" id="ARBA00022692"/>
    </source>
</evidence>
<name>A0A1G7SVL8_9GAMM</name>
<keyword evidence="4 6" id="KW-1133">Transmembrane helix</keyword>
<evidence type="ECO:0000256" key="1">
    <source>
        <dbReference type="ARBA" id="ARBA00004429"/>
    </source>
</evidence>
<keyword evidence="3 6" id="KW-0812">Transmembrane</keyword>
<evidence type="ECO:0000256" key="6">
    <source>
        <dbReference type="SAM" id="Phobius"/>
    </source>
</evidence>
<evidence type="ECO:0000313" key="8">
    <source>
        <dbReference type="Proteomes" id="UP000243378"/>
    </source>
</evidence>
<dbReference type="InterPro" id="IPR043428">
    <property type="entry name" value="LivM-like"/>
</dbReference>
<feature type="transmembrane region" description="Helical" evidence="6">
    <location>
        <begin position="272"/>
        <end position="295"/>
    </location>
</feature>
<dbReference type="PANTHER" id="PTHR30482">
    <property type="entry name" value="HIGH-AFFINITY BRANCHED-CHAIN AMINO ACID TRANSPORT SYSTEM PERMEASE"/>
    <property type="match status" value="1"/>
</dbReference>
<proteinExistence type="predicted"/>
<keyword evidence="5 6" id="KW-0472">Membrane</keyword>
<organism evidence="7 8">
    <name type="scientific">Phytopseudomonas seleniipraecipitans</name>
    <dbReference type="NCBI Taxonomy" id="640205"/>
    <lineage>
        <taxon>Bacteria</taxon>
        <taxon>Pseudomonadati</taxon>
        <taxon>Pseudomonadota</taxon>
        <taxon>Gammaproteobacteria</taxon>
        <taxon>Pseudomonadales</taxon>
        <taxon>Pseudomonadaceae</taxon>
        <taxon>Phytopseudomonas</taxon>
    </lineage>
</organism>
<dbReference type="GO" id="GO:0005886">
    <property type="term" value="C:plasma membrane"/>
    <property type="evidence" value="ECO:0007669"/>
    <property type="project" value="UniProtKB-SubCell"/>
</dbReference>
<dbReference type="RefSeq" id="WP_092370485.1">
    <property type="nucleotide sequence ID" value="NZ_FNBM01000009.1"/>
</dbReference>
<dbReference type="PANTHER" id="PTHR30482:SF17">
    <property type="entry name" value="ABC TRANSPORTER ATP-BINDING PROTEIN"/>
    <property type="match status" value="1"/>
</dbReference>
<dbReference type="Pfam" id="PF02653">
    <property type="entry name" value="BPD_transp_2"/>
    <property type="match status" value="1"/>
</dbReference>
<dbReference type="EMBL" id="FNBM01000009">
    <property type="protein sequence ID" value="SDG26824.1"/>
    <property type="molecule type" value="Genomic_DNA"/>
</dbReference>
<feature type="transmembrane region" description="Helical" evidence="6">
    <location>
        <begin position="203"/>
        <end position="223"/>
    </location>
</feature>
<evidence type="ECO:0000256" key="5">
    <source>
        <dbReference type="ARBA" id="ARBA00023136"/>
    </source>
</evidence>
<gene>
    <name evidence="7" type="ORF">SAMN05216381_3512</name>
</gene>
<feature type="transmembrane region" description="Helical" evidence="6">
    <location>
        <begin position="108"/>
        <end position="128"/>
    </location>
</feature>
<sequence length="314" mass="33567">MRLSMIVATVAGVALLITGLSMPWLKIPLILSFCYGMAALGIGVLLRAGQISFGHAMYACISGYVVAYLSSHFRGLDGALLIILGTLASIAVGMLVGAFVVRYREIFFGMLNLAISMVLFTVLGKFYAYTGGTDGLRVQRPTLFGFELGRTEFESALLVLAVILSLAVIWGVQRYFRSSAGEALAAIKTNETRLEYLGVSAKLLLWQGYVLSAGLCGLAGSLFGLSQGLVTPEMGYWLRSGEFVFIAILGGSGHAVGAFVGALLYEFLKMYAAALVSGAWQMILGVTLIVIIYFLPKGLVGLLSERRKALRGDA</sequence>
<dbReference type="STRING" id="640205.SAMN05216381_3512"/>
<evidence type="ECO:0000313" key="7">
    <source>
        <dbReference type="EMBL" id="SDG26824.1"/>
    </source>
</evidence>
<feature type="transmembrane region" description="Helical" evidence="6">
    <location>
        <begin position="153"/>
        <end position="172"/>
    </location>
</feature>